<dbReference type="InterPro" id="IPR052980">
    <property type="entry name" value="Crinkler_effector"/>
</dbReference>
<dbReference type="EMBL" id="JH159158">
    <property type="protein sequence ID" value="EGZ10534.1"/>
    <property type="molecule type" value="Genomic_DNA"/>
</dbReference>
<keyword evidence="2" id="KW-1185">Reference proteome</keyword>
<protein>
    <recommendedName>
        <fullName evidence="3">Crinkler (CRN) family protein</fullName>
    </recommendedName>
</protein>
<evidence type="ECO:0000313" key="2">
    <source>
        <dbReference type="Proteomes" id="UP000002640"/>
    </source>
</evidence>
<dbReference type="PANTHER" id="PTHR33129">
    <property type="entry name" value="PROTEIN KINASE DOMAIN-CONTAINING PROTEIN-RELATED"/>
    <property type="match status" value="1"/>
</dbReference>
<organism evidence="1 2">
    <name type="scientific">Phytophthora sojae (strain P6497)</name>
    <name type="common">Soybean stem and root rot agent</name>
    <name type="synonym">Phytophthora megasperma f. sp. glycines</name>
    <dbReference type="NCBI Taxonomy" id="1094619"/>
    <lineage>
        <taxon>Eukaryota</taxon>
        <taxon>Sar</taxon>
        <taxon>Stramenopiles</taxon>
        <taxon>Oomycota</taxon>
        <taxon>Peronosporomycetes</taxon>
        <taxon>Peronosporales</taxon>
        <taxon>Peronosporaceae</taxon>
        <taxon>Phytophthora</taxon>
    </lineage>
</organism>
<gene>
    <name evidence="1" type="ORF">PHYSODRAFT_304384</name>
</gene>
<dbReference type="PANTHER" id="PTHR33129:SF1">
    <property type="entry name" value="ATP-BINDING PROTEIN"/>
    <property type="match status" value="1"/>
</dbReference>
<dbReference type="RefSeq" id="XP_009533279.1">
    <property type="nucleotide sequence ID" value="XM_009534984.1"/>
</dbReference>
<evidence type="ECO:0008006" key="3">
    <source>
        <dbReference type="Google" id="ProtNLM"/>
    </source>
</evidence>
<dbReference type="AlphaFoldDB" id="G5A0J8"/>
<proteinExistence type="predicted"/>
<dbReference type="Proteomes" id="UP000002640">
    <property type="component" value="Unassembled WGS sequence"/>
</dbReference>
<reference evidence="1 2" key="1">
    <citation type="journal article" date="2006" name="Science">
        <title>Phytophthora genome sequences uncover evolutionary origins and mechanisms of pathogenesis.</title>
        <authorList>
            <person name="Tyler B.M."/>
            <person name="Tripathy S."/>
            <person name="Zhang X."/>
            <person name="Dehal P."/>
            <person name="Jiang R.H."/>
            <person name="Aerts A."/>
            <person name="Arredondo F.D."/>
            <person name="Baxter L."/>
            <person name="Bensasson D."/>
            <person name="Beynon J.L."/>
            <person name="Chapman J."/>
            <person name="Damasceno C.M."/>
            <person name="Dorrance A.E."/>
            <person name="Dou D."/>
            <person name="Dickerman A.W."/>
            <person name="Dubchak I.L."/>
            <person name="Garbelotto M."/>
            <person name="Gijzen M."/>
            <person name="Gordon S.G."/>
            <person name="Govers F."/>
            <person name="Grunwald N.J."/>
            <person name="Huang W."/>
            <person name="Ivors K.L."/>
            <person name="Jones R.W."/>
            <person name="Kamoun S."/>
            <person name="Krampis K."/>
            <person name="Lamour K.H."/>
            <person name="Lee M.K."/>
            <person name="McDonald W.H."/>
            <person name="Medina M."/>
            <person name="Meijer H.J."/>
            <person name="Nordberg E.K."/>
            <person name="Maclean D.J."/>
            <person name="Ospina-Giraldo M.D."/>
            <person name="Morris P.F."/>
            <person name="Phuntumart V."/>
            <person name="Putnam N.H."/>
            <person name="Rash S."/>
            <person name="Rose J.K."/>
            <person name="Sakihama Y."/>
            <person name="Salamov A.A."/>
            <person name="Savidor A."/>
            <person name="Scheuring C.F."/>
            <person name="Smith B.M."/>
            <person name="Sobral B.W."/>
            <person name="Terry A."/>
            <person name="Torto-Alalibo T.A."/>
            <person name="Win J."/>
            <person name="Xu Z."/>
            <person name="Zhang H."/>
            <person name="Grigoriev I.V."/>
            <person name="Rokhsar D.S."/>
            <person name="Boore J.L."/>
        </authorList>
    </citation>
    <scope>NUCLEOTIDE SEQUENCE [LARGE SCALE GENOMIC DNA]</scope>
    <source>
        <strain evidence="1 2">P6497</strain>
    </source>
</reference>
<sequence>MKNTESEVRLSCGVFTQGSLFSVVVERAVRVEKLRDAIARVVGARSHLLTLRLAWKETEGWLKHSDGLRTSLMNGVDTSYAEMSPICRLFRGDHGGVGYFASDFTPCDGERRLKYNNVIASYLNLGYVSSTPASDWFPEKMDNLSVSGTNEGEETSYSFLKMTGFPPLAHPATNSPTILERPCYQTIFGELMKEIKQSLGHHDKNLVVTGNPGIGKSRFYVYCAFRLIRGLVDEEMKARKYTLVLNFGERYLTYSWSEKVFVSIEGKAVLQLQDSANVLRFVEARSSTLVGWNGVSILFTSPALDELSDYTKGLNSMSFICPMWTLAELRACNSILDEAQRLPDDELESRFSK</sequence>
<dbReference type="GeneID" id="20642409"/>
<accession>G5A0J8</accession>
<dbReference type="InParanoid" id="G5A0J8"/>
<evidence type="ECO:0000313" key="1">
    <source>
        <dbReference type="EMBL" id="EGZ10534.1"/>
    </source>
</evidence>
<dbReference type="KEGG" id="psoj:PHYSODRAFT_304384"/>
<name>G5A0J8_PHYSP</name>